<feature type="compositionally biased region" description="Basic and acidic residues" evidence="2">
    <location>
        <begin position="3606"/>
        <end position="3619"/>
    </location>
</feature>
<feature type="region of interest" description="Disordered" evidence="2">
    <location>
        <begin position="1910"/>
        <end position="2137"/>
    </location>
</feature>
<feature type="region of interest" description="Disordered" evidence="2">
    <location>
        <begin position="1287"/>
        <end position="1438"/>
    </location>
</feature>
<feature type="region of interest" description="Disordered" evidence="2">
    <location>
        <begin position="529"/>
        <end position="550"/>
    </location>
</feature>
<feature type="compositionally biased region" description="Basic and acidic residues" evidence="2">
    <location>
        <begin position="2977"/>
        <end position="2990"/>
    </location>
</feature>
<dbReference type="GO" id="GO:0005875">
    <property type="term" value="C:microtubule associated complex"/>
    <property type="evidence" value="ECO:0007669"/>
    <property type="project" value="TreeGrafter"/>
</dbReference>
<dbReference type="GO" id="GO:0008017">
    <property type="term" value="F:microtubule binding"/>
    <property type="evidence" value="ECO:0007669"/>
    <property type="project" value="InterPro"/>
</dbReference>
<feature type="region of interest" description="Disordered" evidence="2">
    <location>
        <begin position="4144"/>
        <end position="4188"/>
    </location>
</feature>
<feature type="compositionally biased region" description="Basic and acidic residues" evidence="2">
    <location>
        <begin position="1206"/>
        <end position="1224"/>
    </location>
</feature>
<feature type="compositionally biased region" description="Basic and acidic residues" evidence="2">
    <location>
        <begin position="2893"/>
        <end position="2902"/>
    </location>
</feature>
<feature type="compositionally biased region" description="Basic and acidic residues" evidence="2">
    <location>
        <begin position="2795"/>
        <end position="2808"/>
    </location>
</feature>
<feature type="compositionally biased region" description="Polar residues" evidence="2">
    <location>
        <begin position="2172"/>
        <end position="2181"/>
    </location>
</feature>
<dbReference type="InterPro" id="IPR026074">
    <property type="entry name" value="MAP1"/>
</dbReference>
<feature type="region of interest" description="Disordered" evidence="2">
    <location>
        <begin position="566"/>
        <end position="978"/>
    </location>
</feature>
<feature type="compositionally biased region" description="Basic and acidic residues" evidence="2">
    <location>
        <begin position="3285"/>
        <end position="3298"/>
    </location>
</feature>
<feature type="compositionally biased region" description="Acidic residues" evidence="2">
    <location>
        <begin position="1075"/>
        <end position="1090"/>
    </location>
</feature>
<feature type="compositionally biased region" description="Polar residues" evidence="2">
    <location>
        <begin position="3855"/>
        <end position="3874"/>
    </location>
</feature>
<feature type="region of interest" description="Disordered" evidence="2">
    <location>
        <begin position="4581"/>
        <end position="4694"/>
    </location>
</feature>
<feature type="domain" description="Microtubule-associated protein 1A/B/S-like MBL-like" evidence="4">
    <location>
        <begin position="250"/>
        <end position="513"/>
    </location>
</feature>
<feature type="compositionally biased region" description="Polar residues" evidence="2">
    <location>
        <begin position="4362"/>
        <end position="4374"/>
    </location>
</feature>
<feature type="compositionally biased region" description="Basic and acidic residues" evidence="2">
    <location>
        <begin position="3307"/>
        <end position="3320"/>
    </location>
</feature>
<feature type="compositionally biased region" description="Basic and acidic residues" evidence="2">
    <location>
        <begin position="3629"/>
        <end position="3646"/>
    </location>
</feature>
<sequence length="5080" mass="549331">MDQDQDQVAPMELNGEGQHHGGSIDLGAGSDGPPSILGVGPPSPLTGCYLLIIVGEPHSQDHKDIILQRLIKGFLSWDVVDCHVDLEDELHTITLQALEGEEGKHGERLIQYASENLVTEILIHPQVNTFIQCIRNLLSSFTRHRHIIHTGYTFSGNGSWILQDGTFSVVDFMEAFQEHEVQRVLRAYPDTITMDVHCAPAGQWHTIQDKSFSRLCQIRLNPVDVLDSGSEKLNAFVAYVSSMIIPTEISELLESSDVVGNIRFSHPTLYVFPGGQGDAALFGINGFNMLVDGGFSRKSCFWDFVRHLDRLDAVLMTRINNTNIKGISSVVERKSEAHVYPQIGHFFCNIPERKGLPSPDGDKDRDPLLVDLLEEGHQIVTNLKSLNLKAQSCYRESEPINLYHKVGHGTLDMYVISPARDSREVKDFLARWTAGDQRLFAKETKDGKDFAFPLQNLISICALLVWTPANPEDNITRILFPGSAPEYKILEGLEKMKNVEFMRQPVCPVKSISASLSTPVLVTKKSLKSASTDRILADPNHPSKPKDNKLIDNKMKMMQTDNKLAADAMDSSADEGKMEKQLTTKGPTATTVASAKVESKPKPIRKPGSAAMEKKIDNKKLEQQQQQQQLQQQDEKKDSISDVGSDKEEQTLAKPSMMATAAAADSEKSLDEGSMDVPERKTETDGAEIKPETDVKEKKKEPSPPAGADSGGVITGKSAKKPPVSRTTPASSATRSRVDTSGKTSTKASTERKPVERKKQPEVNKSSPTTPKKTPPAESKLANGSASKAEQADEVKRSVSKVAAPKAGAVTTGKAGKSSPKATPAKSAKDENNRKVLEARQRPSAAAAARREAISARKEAEKKAEASRAPQTERKPISRRPKGTGSVSSATTLGGSPVKAKKVLKSEKDAVIRKAKLDKNGTTDSSLVSTPSADEGGVAVPKRPIGAGTPEVTTGEGDTLEVTKHQQQQQQLAELKEEQEAVREIEAVFNRDTAAQKAQKHRELALTEEHREVQDSTTEPEEEEEYLIIEKEEQYTEDSINEPESSATKEEEIQKHQRDSQESEKRKRDSLVEEKGEDEMEKDELGETEADAQQIVNGTKSELEQPQQLDAGDEAHAPSEDERGEAEEREQHEKLSPKHKQELEDEVQEIIASAKEIAKSKMETSMDGLKTEEMSSISPDEKMSSTKKTSDTRDENEEPELQVAGHLKDHIDPPHHESHHEERVSATVESGATTTAPTLPEDERIPLDEIKEDLVIEEKHVREVTKEIELTAVASSAAAVVVEAGTEKASRAMPAEPEATAGAGATTTLPTVYEPLERPTPAKMQFSAQQAHMRDVVKTPDEVADLPVHEEADLEEGYGEDKDKDSKEDEEKDRDTKEKPEEEPIVVASTIMAPTMASKETDGKQPEKTDDDRQVADKAAESDKPCDTATKASELEGDFSRAVEEDIIATVESQQQMGVTPGAQGRLDYVDKLLQDLESQIVPVDAVEKKMEKAEKVKQQQLHAKDDQKTSEECDDEMKLPVEEELIVAQKVVPKVPLPPGDASASELDDIWKTPAKAEEKLDELKHLIDDKAKSTVSELVAIKDTVVKSVVERKEELVENVIELAAKQVDEDLKVTAGKLDAKVESCVDELSQMTSKADEALATIVTEASELEKMAKELKQDIVGQLDDTKQQLEQELTKEVEVVQEKAKGAISSFFGGITEGIKSGIEKMADKMEHKIKDKTEQVEEKLQQVTDKIDALKAEREQDSAETGPEVVTKPAEPALEQPFDRFGPYERSFTQELRETHITTVDSPVMDGDRLSMELKAMVNIPHDIHEDKELEELEDNKNLGTFVIEDIKYSAFEDANLREIKEEEDEDRVSPPQGMLEKLGPDTVGVMPPRARTPEDVAKIVANVAEVLKSDKDLEEIIPGFDPQELERKLSQGGAREEDVGTVQRMLVTASSEDGGEETVICEDGTITFSKSVTPEPMHGSGKSTPEIKVQEEDENEEDEEFDEKKRKEEEQTDKPMKEAAGEKKQSEADKSSPVSSGKSSPDLKTSPTSIEEKDKHELPEKVVQIDASKTAKFTPETSVTSGDIRKESLADQQHPVFGQIDDTRRESAISTFSERDYTKDESSFVDERDSSRAHSISSHISDLKEDAADLKSVADFLKESEKEQDQVFAEGELKMKELSSPESVTSQKTVSEKEPQLPAASGKLTQESAEASQTVSPTSGKDLSRDESAAAEETKAEATEFSRPESPASAGEASRPGSAMEDQKDEKIVDVTRHLKESASLDLAEEQAEHAMQFSRPDSPASTGEISRPSSAQHEATSSEKPADLKVGVKEDSRPASAASGSKPPSEKSLDMKADLKEESRPASAASETKTPSDKSIDMKADQKEESRPASAAPSEKSVELKADQKEESRPASAASDAKTPSDKPLDLKADQKEESRPASAVPSEKSIDLKNDQKEESRPASAVPSEKSVDFKADQKEESRPASATSEGKAPSEQSDDMKADKKEESRPASAVPSEKSVDLKPDQKEESRPASAASEKDGKALSEKSDDLKVDQKADSRPASAASDTKAPSEKSVDMIVDQKDVSRPASATSDAKDPSDKSVDLKGDQQEESRPASAAPSEKSVDLKADRKEESRPASAASDVKAPSVTSLDLKVDQKEESRPASAASEKDGKALSEKPEDIKVDQKEDSRPASAASDTKAPAEKSIDVKTDHKEDSRPTSATSDAYVPSEKSQDLKADQKEESRPASAVPSEKSVDLKADPKDVSRPASAASEAKAPSEKSIDLKADEKYESRPASAVPSEKAFDLKNDQKEESRPASAVPSEKSVDLKADQKEESRPASAASEAMAPSAKSVDLKADQKEESRPPSAVPSEKSFDLKPDQKEDSRPASAVPSETSVDQTKGDQKEESRPASAVPSEKAVDLKTDEKEESRPASAVPPEKSVDLKADQKEESRPASAVPSEKSVDLKADQKEESRPASAVPSEKSVDLKPDQKEDSRPVSAVPSEKSVDLKGDQKEESRPASAVPSEKDVDLKTDEKEESRPASVVLSEKSVDLKADQKEESRPASAVPSEKSVDLKADQKEESRPASAVPSEKSVDLKPDQKEDSRPASAVPSEKSVDLKGDQKQESRPASAVPPEKDVDLKTDEKEESRPASAVPSEKSVDLSADQKEESRPASAVPSEKSVDLKADQKEESRPASAVPSEKSVDLKADQKEESRPASAVPSEKTVDLKPDHKEDSRPASAVPSEKSDDLKGDQKEESRPTSAVPSEKDVDLKTDEKEESRPASAVPSEKSVDLKADQKEESRPPSAVPSEKSVDLKADQKEESRPASAVPSEKSVDLKADQKEESRPASAVPSEKSVDLKADQKEESRPASTEKSVDLKPDHKEDSRPASAVPSEKSVDLKGDQKEESRPASADSEKDGLRFSEKSVVQKDNQKAVPLSESAAAEETKAEATEFSRPESPASAGEASRPGSAMEDQKDEKIVDVTRHLKESASLDLAEEQAEHAMQFSRPDSPASTGEISRPSSAQHEATSSEKPADLKVGVKEDSRPASAASGSKPPSEKSLDMKADLKEESRPASAASETKTPSDKSIDMKADQKEESRPASAAPSEKSVELKADQKEESRPASAASDAKTPSDKPLDLKADQKEESRPASAVPSEKSIDLKNDQKEESRPASAVPSEKSVDFKADHKEESRPASATSDAKAPSDKSVDLKGDQQEESRPASAVPSEKSVDLKADRKEESRPASAASDVKAPSVTSLDLKVDQKEESRPASAASEKDGKALSEKPEDKIDLPQIASKEHSRPASAASDVDLSRPTSAASGTVDSKELVEKSVEKAHSRPESTASDKIPLEKCKEVPSTGSGTNQDVLEKTVSSPVGTSIELPADKSKQTDVISKDEKAVEKDSSRPDSAGTHVSESLVSDKVSEHSRPLSATSHASGKDEMVTSTTASCVEQQSATELSSRPESAASHQSATEQNVEPSSVIMQETSHTTQIYSGSASKEPSRPASAASDKSAANETRKDVNFAKFEESISRRESSSTPASKEERPTSVLSDGEEEEEDTQEKICLKETRSKSMSAVMSSNVQRVGFEGSTLGVLEESMVTSRDDLDMLRSPRDSVTKIEPSFTQKLGETTSTSVAAKSFKPLFDDAPQFPAAKKEEGQKDRETESTSMFPRCGLDSAESPEHGSSIAQGMDQLLKQTVNTMKEIEKMTSSVITSTVQATKEESSAEASKSVTATGLAFPVSCAADSGKSSPYLGDKSHESSAKSVSPQPDKDSLDESSTSLNTFIEKDSLSEGISKQLQKEQQKEQVSIRMSPVGESTAEPSVTVASQKASDELLFAGSKTPPTAPISPNVAVKEEGSHGAIITQSQTECSTLPGSTSAITMTASTAANTATVPKDDASGISTPKESVPSGKSSPGLMSVHTQGSTDSASKSINLGHSSSGIETSDSSPKPTSPFPKVVVVDTLKLADEAKTTSGMSTPDMTRSSTPDMVDSQIERIAPAATSGEKSDSQQTFTTTTTTTKTTTYIIKDGKKIEVDSNVHSDTVSEQTKASGDPAGGSIPAGSSVTTSSTTTTTYIIKDGQKVEGDSISTTKPSIPAQLTLAGTEQHGLAEDYDEKEVLSPRSDISSGQASRIVAAWHDEDVPGSPMSVTSQAPLSPSTKYTYDYDLQHSSSGVSKKSDIEIDQDSQDDIVPPQYGSDEARAAIPLGSSFKPDPMSTSFYGQLPEVTMPMATKTLASSTTRSVPIPIAGSGKELAKTYVEYASSGDSSVDSSHKQSFPSDSDRKYLDDADLDFEKTFSRGKMEDLMTTSMHFASEKEFMAATTTAAQAVLAQKLEMDFTSTGLPSSATTTTVVASAQPTITPTAPSQSQAQSQSTMQPQSTAPQSTQPSAAPSAPSGTASSEVKSVLDAWGKPLSLPSPAPMATEDNKTTPKKERRMLMSKTKLNNEKNLRKRAESPTKATAKKPASPVYVDLSYVPHHGNSYYANVEFFKRVRARYYVFSGTEPSREVYNALLEAKQTWEDKELEVTIIPTYDTDVLGYWVSENEELLAKYHIDLSPSAARCTINLQDHETSCSAYRLEF</sequence>
<feature type="compositionally biased region" description="Acidic residues" evidence="2">
    <location>
        <begin position="1018"/>
        <end position="1027"/>
    </location>
</feature>
<feature type="compositionally biased region" description="Basic and acidic residues" evidence="2">
    <location>
        <begin position="749"/>
        <end position="762"/>
    </location>
</feature>
<feature type="compositionally biased region" description="Basic and acidic residues" evidence="2">
    <location>
        <begin position="3109"/>
        <end position="3121"/>
    </location>
</feature>
<feature type="compositionally biased region" description="Low complexity" evidence="2">
    <location>
        <begin position="3544"/>
        <end position="3553"/>
    </location>
</feature>
<dbReference type="GO" id="GO:0043025">
    <property type="term" value="C:neuronal cell body"/>
    <property type="evidence" value="ECO:0007669"/>
    <property type="project" value="TreeGrafter"/>
</dbReference>
<evidence type="ECO:0000259" key="4">
    <source>
        <dbReference type="Pfam" id="PF25281"/>
    </source>
</evidence>
<feature type="compositionally biased region" description="Low complexity" evidence="2">
    <location>
        <begin position="722"/>
        <end position="735"/>
    </location>
</feature>
<feature type="compositionally biased region" description="Basic and acidic residues" evidence="2">
    <location>
        <begin position="1001"/>
        <end position="1014"/>
    </location>
</feature>
<feature type="compositionally biased region" description="Basic and acidic residues" evidence="2">
    <location>
        <begin position="2746"/>
        <end position="2758"/>
    </location>
</feature>
<evidence type="ECO:0008006" key="7">
    <source>
        <dbReference type="Google" id="ProtNLM"/>
    </source>
</evidence>
<feature type="compositionally biased region" description="Polar residues" evidence="2">
    <location>
        <begin position="4471"/>
        <end position="4486"/>
    </location>
</feature>
<feature type="compositionally biased region" description="Basic and acidic residues" evidence="2">
    <location>
        <begin position="4527"/>
        <end position="4538"/>
    </location>
</feature>
<feature type="compositionally biased region" description="Basic and acidic residues" evidence="2">
    <location>
        <begin position="2999"/>
        <end position="3012"/>
    </location>
</feature>
<feature type="compositionally biased region" description="Polar residues" evidence="2">
    <location>
        <begin position="1227"/>
        <end position="1237"/>
    </location>
</feature>
<feature type="compositionally biased region" description="Basic and acidic residues" evidence="2">
    <location>
        <begin position="1129"/>
        <end position="1142"/>
    </location>
</feature>
<feature type="compositionally biased region" description="Basic and acidic residues" evidence="2">
    <location>
        <begin position="3043"/>
        <end position="3056"/>
    </location>
</feature>
<feature type="compositionally biased region" description="Basic and acidic residues" evidence="2">
    <location>
        <begin position="3554"/>
        <end position="3570"/>
    </location>
</feature>
<evidence type="ECO:0000256" key="2">
    <source>
        <dbReference type="SAM" id="MobiDB-lite"/>
    </source>
</evidence>
<feature type="compositionally biased region" description="Basic and acidic residues" evidence="2">
    <location>
        <begin position="1994"/>
        <end position="2022"/>
    </location>
</feature>
<feature type="compositionally biased region" description="Low complexity" evidence="2">
    <location>
        <begin position="1294"/>
        <end position="1311"/>
    </location>
</feature>
<feature type="region of interest" description="Disordered" evidence="2">
    <location>
        <begin position="991"/>
        <end position="1247"/>
    </location>
</feature>
<feature type="region of interest" description="Disordered" evidence="2">
    <location>
        <begin position="4387"/>
        <end position="4455"/>
    </location>
</feature>
<feature type="compositionally biased region" description="Basic and acidic residues" evidence="2">
    <location>
        <begin position="3219"/>
        <end position="3232"/>
    </location>
</feature>
<feature type="compositionally biased region" description="Basic and acidic residues" evidence="2">
    <location>
        <begin position="612"/>
        <end position="622"/>
    </location>
</feature>
<name>A0AAG5D2P0_ANOAO</name>
<feature type="compositionally biased region" description="Basic and acidic residues" evidence="2">
    <location>
        <begin position="2645"/>
        <end position="2683"/>
    </location>
</feature>
<feature type="compositionally biased region" description="Basic and acidic residues" evidence="2">
    <location>
        <begin position="2309"/>
        <end position="2326"/>
    </location>
</feature>
<feature type="compositionally biased region" description="Basic and acidic residues" evidence="2">
    <location>
        <begin position="827"/>
        <end position="841"/>
    </location>
</feature>
<feature type="region of interest" description="Disordered" evidence="2">
    <location>
        <begin position="4763"/>
        <end position="4784"/>
    </location>
</feature>
<feature type="compositionally biased region" description="Basic and acidic residues" evidence="2">
    <location>
        <begin position="2911"/>
        <end position="2924"/>
    </location>
</feature>
<feature type="compositionally biased region" description="Basic and acidic residues" evidence="2">
    <location>
        <begin position="849"/>
        <end position="876"/>
    </location>
</feature>
<feature type="compositionally biased region" description="Basic and acidic residues" evidence="2">
    <location>
        <begin position="3470"/>
        <end position="3488"/>
    </location>
</feature>
<evidence type="ECO:0000256" key="1">
    <source>
        <dbReference type="SAM" id="Coils"/>
    </source>
</evidence>
<feature type="compositionally biased region" description="Basic and acidic residues" evidence="2">
    <location>
        <begin position="2769"/>
        <end position="2785"/>
    </location>
</feature>
<feature type="compositionally biased region" description="Basic and acidic residues" evidence="2">
    <location>
        <begin position="904"/>
        <end position="921"/>
    </location>
</feature>
<feature type="compositionally biased region" description="Basic and acidic residues" evidence="2">
    <location>
        <begin position="2042"/>
        <end position="2052"/>
    </location>
</feature>
<feature type="compositionally biased region" description="Basic and acidic residues" evidence="2">
    <location>
        <begin position="4014"/>
        <end position="4044"/>
    </location>
</feature>
<feature type="compositionally biased region" description="Basic and acidic residues" evidence="2">
    <location>
        <begin position="1359"/>
        <end position="1382"/>
    </location>
</feature>
<feature type="compositionally biased region" description="Basic and acidic residues" evidence="2">
    <location>
        <begin position="2253"/>
        <end position="2271"/>
    </location>
</feature>
<feature type="compositionally biased region" description="Low complexity" evidence="2">
    <location>
        <begin position="2023"/>
        <end position="2032"/>
    </location>
</feature>
<feature type="region of interest" description="Disordered" evidence="2">
    <location>
        <begin position="1497"/>
        <end position="1516"/>
    </location>
</feature>
<feature type="compositionally biased region" description="Basic and acidic residues" evidence="2">
    <location>
        <begin position="2489"/>
        <end position="2500"/>
    </location>
</feature>
<feature type="compositionally biased region" description="Polar residues" evidence="2">
    <location>
        <begin position="739"/>
        <end position="748"/>
    </location>
</feature>
<feature type="compositionally biased region" description="Polar residues" evidence="2">
    <location>
        <begin position="4419"/>
        <end position="4449"/>
    </location>
</feature>
<dbReference type="Proteomes" id="UP000075880">
    <property type="component" value="Unassembled WGS sequence"/>
</dbReference>
<keyword evidence="1" id="KW-0175">Coiled coil</keyword>
<dbReference type="PANTHER" id="PTHR13843">
    <property type="entry name" value="MICROTUBULE-ASSOCIATED PROTEIN"/>
    <property type="match status" value="1"/>
</dbReference>
<keyword evidence="6" id="KW-1185">Reference proteome</keyword>
<feature type="compositionally biased region" description="Basic and acidic residues" evidence="2">
    <location>
        <begin position="1332"/>
        <end position="1351"/>
    </location>
</feature>
<feature type="domain" description="Microtubule-associated protein 1B/S N-terminal" evidence="3">
    <location>
        <begin position="50"/>
        <end position="241"/>
    </location>
</feature>
<feature type="compositionally biased region" description="Polar residues" evidence="2">
    <location>
        <begin position="3940"/>
        <end position="3997"/>
    </location>
</feature>
<feature type="compositionally biased region" description="Basic and acidic residues" evidence="2">
    <location>
        <begin position="3580"/>
        <end position="3597"/>
    </location>
</feature>
<feature type="compositionally biased region" description="Basic and acidic residues" evidence="2">
    <location>
        <begin position="2337"/>
        <end position="2353"/>
    </location>
</feature>
<feature type="region of interest" description="Disordered" evidence="2">
    <location>
        <begin position="1852"/>
        <end position="1881"/>
    </location>
</feature>
<feature type="compositionally biased region" description="Low complexity" evidence="2">
    <location>
        <begin position="2327"/>
        <end position="2336"/>
    </location>
</feature>
<dbReference type="GO" id="GO:0007409">
    <property type="term" value="P:axonogenesis"/>
    <property type="evidence" value="ECO:0007669"/>
    <property type="project" value="TreeGrafter"/>
</dbReference>
<feature type="compositionally biased region" description="Basic and acidic residues" evidence="2">
    <location>
        <begin position="2509"/>
        <end position="2550"/>
    </location>
</feature>
<feature type="compositionally biased region" description="Basic and acidic residues" evidence="2">
    <location>
        <begin position="4943"/>
        <end position="4955"/>
    </location>
</feature>
<feature type="region of interest" description="Disordered" evidence="2">
    <location>
        <begin position="4467"/>
        <end position="4569"/>
    </location>
</feature>
<feature type="compositionally biased region" description="Basic and acidic residues" evidence="2">
    <location>
        <begin position="3441"/>
        <end position="3452"/>
    </location>
</feature>
<feature type="compositionally biased region" description="Basic and acidic residues" evidence="2">
    <location>
        <begin position="2389"/>
        <end position="2402"/>
    </location>
</feature>
<feature type="compositionally biased region" description="Polar residues" evidence="2">
    <location>
        <begin position="885"/>
        <end position="894"/>
    </location>
</feature>
<dbReference type="GO" id="GO:0000226">
    <property type="term" value="P:microtubule cytoskeleton organization"/>
    <property type="evidence" value="ECO:0007669"/>
    <property type="project" value="InterPro"/>
</dbReference>
<feature type="compositionally biased region" description="Basic and acidic residues" evidence="2">
    <location>
        <begin position="3240"/>
        <end position="3254"/>
    </location>
</feature>
<feature type="compositionally biased region" description="Polar residues" evidence="2">
    <location>
        <begin position="583"/>
        <end position="593"/>
    </location>
</feature>
<feature type="compositionally biased region" description="Basic and acidic residues" evidence="2">
    <location>
        <begin position="2152"/>
        <end position="2171"/>
    </location>
</feature>
<dbReference type="GO" id="GO:0045202">
    <property type="term" value="C:synapse"/>
    <property type="evidence" value="ECO:0007669"/>
    <property type="project" value="TreeGrafter"/>
</dbReference>
<feature type="compositionally biased region" description="Basic and acidic residues" evidence="2">
    <location>
        <begin position="3726"/>
        <end position="3739"/>
    </location>
</feature>
<dbReference type="GO" id="GO:0003779">
    <property type="term" value="F:actin binding"/>
    <property type="evidence" value="ECO:0007669"/>
    <property type="project" value="TreeGrafter"/>
</dbReference>
<feature type="compositionally biased region" description="Basic and acidic residues" evidence="2">
    <location>
        <begin position="2866"/>
        <end position="2879"/>
    </location>
</feature>
<dbReference type="GO" id="GO:0005874">
    <property type="term" value="C:microtubule"/>
    <property type="evidence" value="ECO:0007669"/>
    <property type="project" value="InterPro"/>
</dbReference>
<feature type="compositionally biased region" description="Basic and acidic residues" evidence="2">
    <location>
        <begin position="3153"/>
        <end position="3166"/>
    </location>
</feature>
<feature type="region of interest" description="Disordered" evidence="2">
    <location>
        <begin position="1"/>
        <end position="31"/>
    </location>
</feature>
<evidence type="ECO:0000313" key="5">
    <source>
        <dbReference type="EnsemblMetazoa" id="ENSAATROPP005537"/>
    </source>
</evidence>
<feature type="compositionally biased region" description="Basic and acidic residues" evidence="2">
    <location>
        <begin position="2846"/>
        <end position="2857"/>
    </location>
</feature>
<feature type="compositionally biased region" description="Basic and acidic residues" evidence="2">
    <location>
        <begin position="2561"/>
        <end position="2577"/>
    </location>
</feature>
<feature type="compositionally biased region" description="Basic and acidic residues" evidence="2">
    <location>
        <begin position="3880"/>
        <end position="3903"/>
    </location>
</feature>
<feature type="compositionally biased region" description="Basic and acidic residues" evidence="2">
    <location>
        <begin position="2093"/>
        <end position="2124"/>
    </location>
</feature>
<dbReference type="GO" id="GO:0005829">
    <property type="term" value="C:cytosol"/>
    <property type="evidence" value="ECO:0007669"/>
    <property type="project" value="TreeGrafter"/>
</dbReference>
<feature type="compositionally biased region" description="Basic and acidic residues" evidence="2">
    <location>
        <begin position="4151"/>
        <end position="4163"/>
    </location>
</feature>
<feature type="compositionally biased region" description="Basic and acidic residues" evidence="2">
    <location>
        <begin position="3700"/>
        <end position="3717"/>
    </location>
</feature>
<feature type="compositionally biased region" description="Basic and acidic residues" evidence="2">
    <location>
        <begin position="2363"/>
        <end position="2380"/>
    </location>
</feature>
<feature type="compositionally biased region" description="Basic and acidic residues" evidence="2">
    <location>
        <begin position="2955"/>
        <end position="2968"/>
    </location>
</feature>
<feature type="compositionally biased region" description="Basic and acidic residues" evidence="2">
    <location>
        <begin position="665"/>
        <end position="702"/>
    </location>
</feature>
<feature type="compositionally biased region" description="Basic and acidic residues" evidence="2">
    <location>
        <begin position="4059"/>
        <end position="4069"/>
    </location>
</feature>
<feature type="compositionally biased region" description="Polar residues" evidence="2">
    <location>
        <begin position="3811"/>
        <end position="3820"/>
    </location>
</feature>
<feature type="compositionally biased region" description="Basic and acidic residues" evidence="2">
    <location>
        <begin position="2693"/>
        <end position="2710"/>
    </location>
</feature>
<feature type="compositionally biased region" description="Basic and acidic residues" evidence="2">
    <location>
        <begin position="3370"/>
        <end position="3383"/>
    </location>
</feature>
<feature type="compositionally biased region" description="Basic and acidic residues" evidence="2">
    <location>
        <begin position="633"/>
        <end position="651"/>
    </location>
</feature>
<feature type="compositionally biased region" description="Basic and acidic residues" evidence="2">
    <location>
        <begin position="3087"/>
        <end position="3100"/>
    </location>
</feature>
<feature type="compositionally biased region" description="Polar residues" evidence="2">
    <location>
        <begin position="3509"/>
        <end position="3525"/>
    </location>
</feature>
<feature type="compositionally biased region" description="Basic and acidic residues" evidence="2">
    <location>
        <begin position="3129"/>
        <end position="3144"/>
    </location>
</feature>
<feature type="compositionally biased region" description="Low complexity" evidence="2">
    <location>
        <begin position="2831"/>
        <end position="2845"/>
    </location>
</feature>
<feature type="compositionally biased region" description="Basic and acidic residues" evidence="2">
    <location>
        <begin position="1047"/>
        <end position="1074"/>
    </location>
</feature>
<feature type="compositionally biased region" description="Basic and acidic residues" evidence="2">
    <location>
        <begin position="3065"/>
        <end position="3078"/>
    </location>
</feature>
<dbReference type="GO" id="GO:0031114">
    <property type="term" value="P:regulation of microtubule depolymerization"/>
    <property type="evidence" value="ECO:0007669"/>
    <property type="project" value="TreeGrafter"/>
</dbReference>
<feature type="region of interest" description="Disordered" evidence="2">
    <location>
        <begin position="2152"/>
        <end position="4075"/>
    </location>
</feature>
<feature type="compositionally biased region" description="Polar residues" evidence="2">
    <location>
        <begin position="2292"/>
        <end position="2308"/>
    </location>
</feature>
<proteinExistence type="predicted"/>
<evidence type="ECO:0000313" key="6">
    <source>
        <dbReference type="Proteomes" id="UP000075880"/>
    </source>
</evidence>
<dbReference type="InterPro" id="IPR057480">
    <property type="entry name" value="MAP1A/B/S-like_MBL"/>
</dbReference>
<feature type="compositionally biased region" description="Polar residues" evidence="2">
    <location>
        <begin position="4646"/>
        <end position="4660"/>
    </location>
</feature>
<reference evidence="5" key="1">
    <citation type="submission" date="2024-04" db="UniProtKB">
        <authorList>
            <consortium name="EnsemblMetazoa"/>
        </authorList>
    </citation>
    <scope>IDENTIFICATION</scope>
    <source>
        <strain evidence="5">EBRO</strain>
    </source>
</reference>
<dbReference type="InterPro" id="IPR056617">
    <property type="entry name" value="MAP1B/S_N"/>
</dbReference>
<feature type="compositionally biased region" description="Polar residues" evidence="2">
    <location>
        <begin position="4318"/>
        <end position="4328"/>
    </location>
</feature>
<dbReference type="GO" id="GO:0016358">
    <property type="term" value="P:dendrite development"/>
    <property type="evidence" value="ECO:0007669"/>
    <property type="project" value="TreeGrafter"/>
</dbReference>
<feature type="compositionally biased region" description="Basic and acidic residues" evidence="2">
    <location>
        <begin position="2933"/>
        <end position="2946"/>
    </location>
</feature>
<feature type="compositionally biased region" description="Basic and acidic residues" evidence="2">
    <location>
        <begin position="2817"/>
        <end position="2830"/>
    </location>
</feature>
<feature type="compositionally biased region" description="Basic and acidic residues" evidence="2">
    <location>
        <begin position="3019"/>
        <end position="3034"/>
    </location>
</feature>
<feature type="compositionally biased region" description="Basic and acidic residues" evidence="2">
    <location>
        <begin position="3197"/>
        <end position="3210"/>
    </location>
</feature>
<feature type="compositionally biased region" description="Basic and acidic residues" evidence="2">
    <location>
        <begin position="3392"/>
        <end position="3429"/>
    </location>
</feature>
<dbReference type="Pfam" id="PF25281">
    <property type="entry name" value="MBL_MAP1B"/>
    <property type="match status" value="1"/>
</dbReference>
<feature type="compositionally biased region" description="Low complexity" evidence="2">
    <location>
        <begin position="4858"/>
        <end position="4900"/>
    </location>
</feature>
<dbReference type="PANTHER" id="PTHR13843:SF12">
    <property type="entry name" value="ATPASE F1_V1_A1 COMPLEX ALPHA_BETA SUBUNIT NUCLEOTIDE-BINDING DOMAIN-CONTAINING PROTEIN"/>
    <property type="match status" value="1"/>
</dbReference>
<feature type="compositionally biased region" description="Basic and acidic residues" evidence="2">
    <location>
        <begin position="3677"/>
        <end position="3690"/>
    </location>
</feature>
<feature type="coiled-coil region" evidence="1">
    <location>
        <begin position="1713"/>
        <end position="1751"/>
    </location>
</feature>
<evidence type="ECO:0000259" key="3">
    <source>
        <dbReference type="Pfam" id="PF23415"/>
    </source>
</evidence>
<feature type="compositionally biased region" description="Basic and acidic residues" evidence="2">
    <location>
        <begin position="3526"/>
        <end position="3543"/>
    </location>
</feature>
<feature type="compositionally biased region" description="Basic and acidic residues" evidence="2">
    <location>
        <begin position="1399"/>
        <end position="1426"/>
    </location>
</feature>
<feature type="coiled-coil region" evidence="1">
    <location>
        <begin position="1643"/>
        <end position="1678"/>
    </location>
</feature>
<feature type="compositionally biased region" description="Basic and acidic residues" evidence="2">
    <location>
        <begin position="3757"/>
        <end position="3799"/>
    </location>
</feature>
<feature type="region of interest" description="Disordered" evidence="2">
    <location>
        <begin position="4858"/>
        <end position="4962"/>
    </location>
</feature>
<protein>
    <recommendedName>
        <fullName evidence="7">Microtubule-associated protein futsch</fullName>
    </recommendedName>
</protein>
<feature type="compositionally biased region" description="Basic and acidic residues" evidence="2">
    <location>
        <begin position="3821"/>
        <end position="3837"/>
    </location>
</feature>
<feature type="compositionally biased region" description="Basic and acidic residues" evidence="2">
    <location>
        <begin position="2724"/>
        <end position="2737"/>
    </location>
</feature>
<feature type="compositionally biased region" description="Polar residues" evidence="2">
    <location>
        <begin position="922"/>
        <end position="932"/>
    </location>
</feature>
<feature type="compositionally biased region" description="Low complexity" evidence="2">
    <location>
        <begin position="623"/>
        <end position="632"/>
    </location>
</feature>
<feature type="compositionally biased region" description="Polar residues" evidence="2">
    <location>
        <begin position="4399"/>
        <end position="4412"/>
    </location>
</feature>
<dbReference type="EnsemblMetazoa" id="ENSAATROPT006085">
    <property type="protein sequence ID" value="ENSAATROPP005537"/>
    <property type="gene ID" value="ENSAATROPG004928"/>
</dbReference>
<feature type="compositionally biased region" description="Basic and acidic residues" evidence="2">
    <location>
        <begin position="1156"/>
        <end position="1193"/>
    </location>
</feature>
<feature type="compositionally biased region" description="Polar residues" evidence="2">
    <location>
        <begin position="4539"/>
        <end position="4549"/>
    </location>
</feature>
<feature type="compositionally biased region" description="Basic and acidic residues" evidence="2">
    <location>
        <begin position="2412"/>
        <end position="2429"/>
    </location>
</feature>
<feature type="compositionally biased region" description="Basic and acidic residues" evidence="2">
    <location>
        <begin position="2438"/>
        <end position="2451"/>
    </location>
</feature>
<feature type="compositionally biased region" description="Polar residues" evidence="2">
    <location>
        <begin position="1094"/>
        <end position="1108"/>
    </location>
</feature>
<organism evidence="5 6">
    <name type="scientific">Anopheles atroparvus</name>
    <name type="common">European mosquito</name>
    <dbReference type="NCBI Taxonomy" id="41427"/>
    <lineage>
        <taxon>Eukaryota</taxon>
        <taxon>Metazoa</taxon>
        <taxon>Ecdysozoa</taxon>
        <taxon>Arthropoda</taxon>
        <taxon>Hexapoda</taxon>
        <taxon>Insecta</taxon>
        <taxon>Pterygota</taxon>
        <taxon>Neoptera</taxon>
        <taxon>Endopterygota</taxon>
        <taxon>Diptera</taxon>
        <taxon>Nematocera</taxon>
        <taxon>Culicoidea</taxon>
        <taxon>Culicidae</taxon>
        <taxon>Anophelinae</taxon>
        <taxon>Anopheles</taxon>
    </lineage>
</organism>
<feature type="compositionally biased region" description="Basic and acidic residues" evidence="2">
    <location>
        <begin position="3175"/>
        <end position="3188"/>
    </location>
</feature>
<feature type="compositionally biased region" description="Basic and acidic residues" evidence="2">
    <location>
        <begin position="2614"/>
        <end position="2627"/>
    </location>
</feature>
<feature type="region of interest" description="Disordered" evidence="2">
    <location>
        <begin position="4210"/>
        <end position="4230"/>
    </location>
</feature>
<feature type="compositionally biased region" description="Basic and acidic residues" evidence="2">
    <location>
        <begin position="2585"/>
        <end position="2605"/>
    </location>
</feature>
<feature type="compositionally biased region" description="Low complexity" evidence="2">
    <location>
        <begin position="4511"/>
        <end position="4523"/>
    </location>
</feature>
<dbReference type="Pfam" id="PF23415">
    <property type="entry name" value="MAPB1_N"/>
    <property type="match status" value="1"/>
</dbReference>
<accession>A0AAG5D2P0</accession>
<feature type="compositionally biased region" description="Basic and acidic residues" evidence="2">
    <location>
        <begin position="3329"/>
        <end position="3342"/>
    </location>
</feature>
<dbReference type="GO" id="GO:0030425">
    <property type="term" value="C:dendrite"/>
    <property type="evidence" value="ECO:0007669"/>
    <property type="project" value="TreeGrafter"/>
</dbReference>
<feature type="compositionally biased region" description="Acidic residues" evidence="2">
    <location>
        <begin position="1983"/>
        <end position="1993"/>
    </location>
</feature>
<feature type="compositionally biased region" description="Basic and acidic residues" evidence="2">
    <location>
        <begin position="2460"/>
        <end position="2473"/>
    </location>
</feature>
<feature type="compositionally biased region" description="Polar residues" evidence="2">
    <location>
        <begin position="2195"/>
        <end position="2213"/>
    </location>
</feature>
<feature type="compositionally biased region" description="Basic and acidic residues" evidence="2">
    <location>
        <begin position="3655"/>
        <end position="3668"/>
    </location>
</feature>
<feature type="compositionally biased region" description="Basic and acidic residues" evidence="2">
    <location>
        <begin position="3261"/>
        <end position="3276"/>
    </location>
</feature>
<feature type="region of interest" description="Disordered" evidence="2">
    <location>
        <begin position="4244"/>
        <end position="4375"/>
    </location>
</feature>
<feature type="compositionally biased region" description="Basic and acidic residues" evidence="2">
    <location>
        <begin position="3351"/>
        <end position="3364"/>
    </location>
</feature>
<feature type="compositionally biased region" description="Basic and acidic residues" evidence="2">
    <location>
        <begin position="2214"/>
        <end position="2235"/>
    </location>
</feature>
<feature type="compositionally biased region" description="Basic and acidic residues" evidence="2">
    <location>
        <begin position="1916"/>
        <end position="1930"/>
    </location>
</feature>